<gene>
    <name evidence="11" type="ORF">M1L60_00995</name>
</gene>
<evidence type="ECO:0000313" key="12">
    <source>
        <dbReference type="Proteomes" id="UP001523369"/>
    </source>
</evidence>
<dbReference type="SUPFAM" id="SSF47384">
    <property type="entry name" value="Homodimeric domain of signal transducing histidine kinase"/>
    <property type="match status" value="1"/>
</dbReference>
<dbReference type="InterPro" id="IPR003661">
    <property type="entry name" value="HisK_dim/P_dom"/>
</dbReference>
<evidence type="ECO:0000256" key="3">
    <source>
        <dbReference type="ARBA" id="ARBA00012438"/>
    </source>
</evidence>
<keyword evidence="6" id="KW-0808">Transferase</keyword>
<evidence type="ECO:0000256" key="2">
    <source>
        <dbReference type="ARBA" id="ARBA00004651"/>
    </source>
</evidence>
<evidence type="ECO:0000256" key="1">
    <source>
        <dbReference type="ARBA" id="ARBA00000085"/>
    </source>
</evidence>
<dbReference type="InterPro" id="IPR003594">
    <property type="entry name" value="HATPase_dom"/>
</dbReference>
<dbReference type="EMBL" id="JAMYJR010000001">
    <property type="protein sequence ID" value="MCO8269161.1"/>
    <property type="molecule type" value="Genomic_DNA"/>
</dbReference>
<comment type="caution">
    <text evidence="11">The sequence shown here is derived from an EMBL/GenBank/DDBJ whole genome shotgun (WGS) entry which is preliminary data.</text>
</comment>
<evidence type="ECO:0000256" key="7">
    <source>
        <dbReference type="ARBA" id="ARBA00022777"/>
    </source>
</evidence>
<keyword evidence="7" id="KW-0418">Kinase</keyword>
<dbReference type="PANTHER" id="PTHR44936">
    <property type="entry name" value="SENSOR PROTEIN CREC"/>
    <property type="match status" value="1"/>
</dbReference>
<dbReference type="PANTHER" id="PTHR44936:SF9">
    <property type="entry name" value="SENSOR PROTEIN CREC"/>
    <property type="match status" value="1"/>
</dbReference>
<evidence type="ECO:0000259" key="9">
    <source>
        <dbReference type="Pfam" id="PF00512"/>
    </source>
</evidence>
<dbReference type="Gene3D" id="3.30.565.10">
    <property type="entry name" value="Histidine kinase-like ATPase, C-terminal domain"/>
    <property type="match status" value="1"/>
</dbReference>
<feature type="domain" description="Signal transduction histidine kinase dimerisation/phosphoacceptor" evidence="9">
    <location>
        <begin position="16"/>
        <end position="45"/>
    </location>
</feature>
<evidence type="ECO:0000256" key="8">
    <source>
        <dbReference type="ARBA" id="ARBA00023012"/>
    </source>
</evidence>
<organism evidence="11 12">
    <name type="scientific">Paractinoplanes aksuensis</name>
    <dbReference type="NCBI Taxonomy" id="2939490"/>
    <lineage>
        <taxon>Bacteria</taxon>
        <taxon>Bacillati</taxon>
        <taxon>Actinomycetota</taxon>
        <taxon>Actinomycetes</taxon>
        <taxon>Micromonosporales</taxon>
        <taxon>Micromonosporaceae</taxon>
        <taxon>Paractinoplanes</taxon>
    </lineage>
</organism>
<dbReference type="SUPFAM" id="SSF55874">
    <property type="entry name" value="ATPase domain of HSP90 chaperone/DNA topoisomerase II/histidine kinase"/>
    <property type="match status" value="1"/>
</dbReference>
<keyword evidence="4" id="KW-1003">Cell membrane</keyword>
<keyword evidence="4" id="KW-0472">Membrane</keyword>
<dbReference type="EC" id="2.7.13.3" evidence="3"/>
<dbReference type="Proteomes" id="UP001523369">
    <property type="component" value="Unassembled WGS sequence"/>
</dbReference>
<accession>A0ABT1DEB3</accession>
<feature type="domain" description="Histidine kinase/HSP90-like ATPase" evidence="10">
    <location>
        <begin position="97"/>
        <end position="141"/>
    </location>
</feature>
<protein>
    <recommendedName>
        <fullName evidence="3">histidine kinase</fullName>
        <ecNumber evidence="3">2.7.13.3</ecNumber>
    </recommendedName>
</protein>
<keyword evidence="8" id="KW-0902">Two-component regulatory system</keyword>
<dbReference type="Pfam" id="PF00512">
    <property type="entry name" value="HisKA"/>
    <property type="match status" value="1"/>
</dbReference>
<name>A0ABT1DEB3_9ACTN</name>
<dbReference type="InterPro" id="IPR036890">
    <property type="entry name" value="HATPase_C_sf"/>
</dbReference>
<reference evidence="11 12" key="1">
    <citation type="submission" date="2022-06" db="EMBL/GenBank/DDBJ databases">
        <title>New Species of the Genus Actinoplanes, ActinopZanes ferrugineus.</title>
        <authorList>
            <person name="Ding P."/>
        </authorList>
    </citation>
    <scope>NUCLEOTIDE SEQUENCE [LARGE SCALE GENOMIC DNA]</scope>
    <source>
        <strain evidence="11 12">TRM88003</strain>
    </source>
</reference>
<sequence>MLDFSASSWTGVLERAQRTLVEDAGHELRTPLTSTRTNVELLLEVERRPAEAHRLPPVERAALLAEVVTAAVSRVRTRAPAVTFVTELTPAVVTGRPGELERMVVNVLDNAAKWSPPGGTVQARLTGDRDRWTLRITDDGSRTGPK</sequence>
<dbReference type="Pfam" id="PF02518">
    <property type="entry name" value="HATPase_c"/>
    <property type="match status" value="1"/>
</dbReference>
<comment type="subcellular location">
    <subcellularLocation>
        <location evidence="2">Cell membrane</location>
        <topology evidence="2">Multi-pass membrane protein</topology>
    </subcellularLocation>
</comment>
<dbReference type="CDD" id="cd00075">
    <property type="entry name" value="HATPase"/>
    <property type="match status" value="1"/>
</dbReference>
<evidence type="ECO:0000313" key="11">
    <source>
        <dbReference type="EMBL" id="MCO8269161.1"/>
    </source>
</evidence>
<proteinExistence type="predicted"/>
<dbReference type="InterPro" id="IPR050980">
    <property type="entry name" value="2C_sensor_his_kinase"/>
</dbReference>
<evidence type="ECO:0000256" key="6">
    <source>
        <dbReference type="ARBA" id="ARBA00022679"/>
    </source>
</evidence>
<dbReference type="InterPro" id="IPR036097">
    <property type="entry name" value="HisK_dim/P_sf"/>
</dbReference>
<keyword evidence="12" id="KW-1185">Reference proteome</keyword>
<evidence type="ECO:0000256" key="4">
    <source>
        <dbReference type="ARBA" id="ARBA00022475"/>
    </source>
</evidence>
<dbReference type="RefSeq" id="WP_253235302.1">
    <property type="nucleotide sequence ID" value="NZ_JAMYJR010000001.1"/>
</dbReference>
<comment type="catalytic activity">
    <reaction evidence="1">
        <text>ATP + protein L-histidine = ADP + protein N-phospho-L-histidine.</text>
        <dbReference type="EC" id="2.7.13.3"/>
    </reaction>
</comment>
<dbReference type="CDD" id="cd00082">
    <property type="entry name" value="HisKA"/>
    <property type="match status" value="1"/>
</dbReference>
<keyword evidence="5" id="KW-0597">Phosphoprotein</keyword>
<evidence type="ECO:0000256" key="5">
    <source>
        <dbReference type="ARBA" id="ARBA00022553"/>
    </source>
</evidence>
<evidence type="ECO:0000259" key="10">
    <source>
        <dbReference type="Pfam" id="PF02518"/>
    </source>
</evidence>